<dbReference type="InterPro" id="IPR033121">
    <property type="entry name" value="PEPTIDASE_A1"/>
</dbReference>
<dbReference type="Gene3D" id="2.40.70.10">
    <property type="entry name" value="Acid Proteases"/>
    <property type="match status" value="2"/>
</dbReference>
<feature type="region of interest" description="Disordered" evidence="2">
    <location>
        <begin position="589"/>
        <end position="759"/>
    </location>
</feature>
<name>A0A4Q9N4S8_9APHY</name>
<dbReference type="GO" id="GO:0004190">
    <property type="term" value="F:aspartic-type endopeptidase activity"/>
    <property type="evidence" value="ECO:0007669"/>
    <property type="project" value="InterPro"/>
</dbReference>
<keyword evidence="3" id="KW-1133">Transmembrane helix</keyword>
<protein>
    <submittedName>
        <fullName evidence="5">Aspartic peptidase domain-containing protein</fullName>
    </submittedName>
</protein>
<feature type="region of interest" description="Disordered" evidence="2">
    <location>
        <begin position="504"/>
        <end position="543"/>
    </location>
</feature>
<evidence type="ECO:0000259" key="4">
    <source>
        <dbReference type="PROSITE" id="PS51767"/>
    </source>
</evidence>
<sequence>MTRLSCHLPSFLLAASLTNDFFVSGVIMSLEGLRRASGIATHGLATRAGVVDLQNSGDLEFYMNVTLGGRSIRVLMDSGSADFWVAGEIPEAAGTPHAVAIHYQDNTVGGQVNQSTLEIGGATIVNQTFVAQPVDTLHPDGQGILGIGPTSLSSIAAAIPAPAGNPVIDNLIALQGSGSEYVTTLISRPNNDSDVISTQLTVGEVLSDYEDVHVANRLDVSKSGWDSHWMVALDDGGIVSPDGKMVKASEGTQLKVVFDSGYTMAQVPSDVAEAIYSRVPGAKLTTIEASPSPAWTMPCNIELNVTFKFGGVSYPIHPLDTVMNDVTGPLDSNGVPSCVGAFQPSTSSTPYDILLGMTFLRNTYLLMNIGDQPYLQLLSLTNPAQAHEEFVQQRLGGVDTTGSQQLLPDTAGLSDISKPPTTVQKYKSFIIAGTVIGAFILLCVLGILTVWYRKRRYQRLHAPAPEGALQSRGPQSSAWKEFKEPEPKPRFKVLSLGLSGRSRSLTGAHGPLPDSYGQDSNASTRKKNAGDLVPNRRSKTQSMLAVARQPSFVEEGAALLGNAAVVGVTSPPASYSSHSSVYSQEDGPILVIGEKPPPNPHESETSASEERDVTSPRADDEEDRELPLITPAEYKRHTYGAVEPQTPATPRPPARADTPDPYDLPPLPATVPTPAPLPAKATNKHRPLPTPQPVARSSSKAQPLVLSAFESMSHRAAPGRSKMHTLPTLDISSTSLGMGSVTTSQSSKSSRSDSSNSRS</sequence>
<dbReference type="InterPro" id="IPR001461">
    <property type="entry name" value="Aspartic_peptidase_A1"/>
</dbReference>
<proteinExistence type="inferred from homology"/>
<dbReference type="PANTHER" id="PTHR47966">
    <property type="entry name" value="BETA-SITE APP-CLEAVING ENZYME, ISOFORM A-RELATED"/>
    <property type="match status" value="1"/>
</dbReference>
<feature type="transmembrane region" description="Helical" evidence="3">
    <location>
        <begin position="429"/>
        <end position="452"/>
    </location>
</feature>
<dbReference type="OrthoDB" id="15189at2759"/>
<reference evidence="5" key="1">
    <citation type="submission" date="2019-01" db="EMBL/GenBank/DDBJ databases">
        <title>Draft genome sequences of three monokaryotic isolates of the white-rot basidiomycete fungus Dichomitus squalens.</title>
        <authorList>
            <consortium name="DOE Joint Genome Institute"/>
            <person name="Lopez S.C."/>
            <person name="Andreopoulos B."/>
            <person name="Pangilinan J."/>
            <person name="Lipzen A."/>
            <person name="Riley R."/>
            <person name="Ahrendt S."/>
            <person name="Ng V."/>
            <person name="Barry K."/>
            <person name="Daum C."/>
            <person name="Grigoriev I.V."/>
            <person name="Hilden K.S."/>
            <person name="Makela M.R."/>
            <person name="de Vries R.P."/>
        </authorList>
    </citation>
    <scope>NUCLEOTIDE SEQUENCE [LARGE SCALE GENOMIC DNA]</scope>
    <source>
        <strain evidence="5">OM18370.1</strain>
    </source>
</reference>
<dbReference type="EMBL" id="ML143390">
    <property type="protein sequence ID" value="TBU33826.1"/>
    <property type="molecule type" value="Genomic_DNA"/>
</dbReference>
<feature type="compositionally biased region" description="Low complexity" evidence="2">
    <location>
        <begin position="740"/>
        <end position="759"/>
    </location>
</feature>
<organism evidence="5">
    <name type="scientific">Dichomitus squalens</name>
    <dbReference type="NCBI Taxonomy" id="114155"/>
    <lineage>
        <taxon>Eukaryota</taxon>
        <taxon>Fungi</taxon>
        <taxon>Dikarya</taxon>
        <taxon>Basidiomycota</taxon>
        <taxon>Agaricomycotina</taxon>
        <taxon>Agaricomycetes</taxon>
        <taxon>Polyporales</taxon>
        <taxon>Polyporaceae</taxon>
        <taxon>Dichomitus</taxon>
    </lineage>
</organism>
<accession>A0A4Q9N4S8</accession>
<feature type="compositionally biased region" description="Pro residues" evidence="2">
    <location>
        <begin position="662"/>
        <end position="677"/>
    </location>
</feature>
<dbReference type="PROSITE" id="PS51767">
    <property type="entry name" value="PEPTIDASE_A1"/>
    <property type="match status" value="1"/>
</dbReference>
<feature type="compositionally biased region" description="Basic and acidic residues" evidence="2">
    <location>
        <begin position="601"/>
        <end position="618"/>
    </location>
</feature>
<evidence type="ECO:0000256" key="3">
    <source>
        <dbReference type="SAM" id="Phobius"/>
    </source>
</evidence>
<gene>
    <name evidence="5" type="ORF">BD311DRAFT_395220</name>
</gene>
<dbReference type="PANTHER" id="PTHR47966:SF51">
    <property type="entry name" value="BETA-SITE APP-CLEAVING ENZYME, ISOFORM A-RELATED"/>
    <property type="match status" value="1"/>
</dbReference>
<evidence type="ECO:0000256" key="2">
    <source>
        <dbReference type="SAM" id="MobiDB-lite"/>
    </source>
</evidence>
<feature type="region of interest" description="Disordered" evidence="2">
    <location>
        <begin position="466"/>
        <end position="485"/>
    </location>
</feature>
<dbReference type="Pfam" id="PF00026">
    <property type="entry name" value="Asp"/>
    <property type="match status" value="1"/>
</dbReference>
<keyword evidence="3" id="KW-0472">Membrane</keyword>
<evidence type="ECO:0000256" key="1">
    <source>
        <dbReference type="ARBA" id="ARBA00007447"/>
    </source>
</evidence>
<dbReference type="SUPFAM" id="SSF50630">
    <property type="entry name" value="Acid proteases"/>
    <property type="match status" value="1"/>
</dbReference>
<dbReference type="InterPro" id="IPR021109">
    <property type="entry name" value="Peptidase_aspartic_dom_sf"/>
</dbReference>
<comment type="similarity">
    <text evidence="1">Belongs to the peptidase A1 family.</text>
</comment>
<feature type="domain" description="Peptidase A1" evidence="4">
    <location>
        <begin position="61"/>
        <end position="378"/>
    </location>
</feature>
<dbReference type="CDD" id="cd05471">
    <property type="entry name" value="pepsin_like"/>
    <property type="match status" value="1"/>
</dbReference>
<dbReference type="Proteomes" id="UP000292957">
    <property type="component" value="Unassembled WGS sequence"/>
</dbReference>
<dbReference type="GO" id="GO:0006508">
    <property type="term" value="P:proteolysis"/>
    <property type="evidence" value="ECO:0007669"/>
    <property type="project" value="InterPro"/>
</dbReference>
<evidence type="ECO:0000313" key="5">
    <source>
        <dbReference type="EMBL" id="TBU33826.1"/>
    </source>
</evidence>
<dbReference type="AlphaFoldDB" id="A0A4Q9N4S8"/>
<keyword evidence="3" id="KW-0812">Transmembrane</keyword>
<dbReference type="InterPro" id="IPR034164">
    <property type="entry name" value="Pepsin-like_dom"/>
</dbReference>